<evidence type="ECO:0000256" key="6">
    <source>
        <dbReference type="SAM" id="MobiDB-lite"/>
    </source>
</evidence>
<feature type="transmembrane region" description="Helical" evidence="7">
    <location>
        <begin position="937"/>
        <end position="957"/>
    </location>
</feature>
<comment type="caution">
    <text evidence="10">The sequence shown here is derived from an EMBL/GenBank/DDBJ whole genome shotgun (WGS) entry which is preliminary data.</text>
</comment>
<keyword evidence="4 7" id="KW-0472">Membrane</keyword>
<gene>
    <name evidence="10" type="ORF">pipiens_003706</name>
</gene>
<dbReference type="GO" id="GO:0016020">
    <property type="term" value="C:membrane"/>
    <property type="evidence" value="ECO:0007669"/>
    <property type="project" value="UniProtKB-SubCell"/>
</dbReference>
<keyword evidence="5" id="KW-0175">Coiled coil</keyword>
<dbReference type="InterPro" id="IPR004842">
    <property type="entry name" value="SLC12A_fam"/>
</dbReference>
<evidence type="ECO:0000256" key="7">
    <source>
        <dbReference type="SAM" id="Phobius"/>
    </source>
</evidence>
<evidence type="ECO:0000256" key="2">
    <source>
        <dbReference type="ARBA" id="ARBA00022692"/>
    </source>
</evidence>
<feature type="region of interest" description="Disordered" evidence="6">
    <location>
        <begin position="407"/>
        <end position="455"/>
    </location>
</feature>
<evidence type="ECO:0000259" key="9">
    <source>
        <dbReference type="Pfam" id="PF03522"/>
    </source>
</evidence>
<dbReference type="PANTHER" id="PTHR11827:SF48">
    <property type="entry name" value="GH09711P"/>
    <property type="match status" value="1"/>
</dbReference>
<feature type="coiled-coil region" evidence="5">
    <location>
        <begin position="220"/>
        <end position="254"/>
    </location>
</feature>
<feature type="coiled-coil region" evidence="5">
    <location>
        <begin position="90"/>
        <end position="138"/>
    </location>
</feature>
<feature type="compositionally biased region" description="Basic and acidic residues" evidence="6">
    <location>
        <begin position="521"/>
        <end position="534"/>
    </location>
</feature>
<dbReference type="Pfam" id="PF03522">
    <property type="entry name" value="SLC12"/>
    <property type="match status" value="1"/>
</dbReference>
<keyword evidence="3 7" id="KW-1133">Transmembrane helix</keyword>
<accession>A0ABD1CU21</accession>
<dbReference type="FunFam" id="1.20.1740.10:FF:000022">
    <property type="entry name" value="Bumetanide-sensitive na-k-cl cotransport protein"/>
    <property type="match status" value="1"/>
</dbReference>
<dbReference type="Pfam" id="PF09789">
    <property type="entry name" value="CC149"/>
    <property type="match status" value="1"/>
</dbReference>
<proteinExistence type="predicted"/>
<feature type="transmembrane region" description="Helical" evidence="7">
    <location>
        <begin position="978"/>
        <end position="1011"/>
    </location>
</feature>
<feature type="transmembrane region" description="Helical" evidence="7">
    <location>
        <begin position="912"/>
        <end position="931"/>
    </location>
</feature>
<evidence type="ECO:0008006" key="12">
    <source>
        <dbReference type="Google" id="ProtNLM"/>
    </source>
</evidence>
<feature type="transmembrane region" description="Helical" evidence="7">
    <location>
        <begin position="629"/>
        <end position="657"/>
    </location>
</feature>
<evidence type="ECO:0000313" key="10">
    <source>
        <dbReference type="EMBL" id="KAL1379868.1"/>
    </source>
</evidence>
<feature type="transmembrane region" description="Helical" evidence="7">
    <location>
        <begin position="703"/>
        <end position="721"/>
    </location>
</feature>
<dbReference type="PANTHER" id="PTHR11827">
    <property type="entry name" value="SOLUTE CARRIER FAMILY 12, CATION COTRANSPORTERS"/>
    <property type="match status" value="1"/>
</dbReference>
<feature type="domain" description="Amino acid permease/ SLC12A" evidence="8">
    <location>
        <begin position="555"/>
        <end position="1052"/>
    </location>
</feature>
<sequence>MALKTGSFDFEEHMEKYDLENSAIHRKLQSKVEALQIMRNELEKYRSERDQFKLMAETLQMRYSAIKSSLNSTELQAAGFGHGSAVSLIVNQTRERNLSLTTEVEALRQRVHELEGDIKVLRTKNSDLKANCRKLKSSEQVKLNANGDILWQEEKSKLIAQMEGIKKKNAQLQYDFRSLLDEKEEVVMERDAYKCKAHRLNHELSIVLKGDKSQRAILDVDGLILENKHQLEKIANLENELALAKQSAAKYKTMLDTKRKKGIIKLGNNNNQMIMSHTQVKELLQRGTVEELPLKVATISELKSLCLALLDNVNDKSLALSHQKRTNKLLAAKISELEQRIQVLTGSNGAALSCLSPSQILLNGYSSATVDLDLSEEIKKLKASSQSEMSDSGGGRARLAARTNGVGHCLEGTSSNTSQGLPTELLSSESNKSLPSCSELGDPDFGNESSSDFTSNAEETGGILLEPYINADRNLRTDGESTLPELPPEIAELVRQLDPLPRLDAYRTSTRKNKRPSIGELHGDSDPKEKKQDADVEEAGQAASGHHIRLGWIQGVLTPCLLNIWGVMLFLRLSWVVAEAGIIQSLMITALSYVVCVITTLSLSALCTNGQVKSGGMYYIISRSLGPEFGASVGVVFAFANAVNASMNTIGFCSSLNDLLKSYNMQIVDGDINDIRIVGTIALLIMVAICAVGMDWEVKAQNFLLVAILLAIGSFIVGAIIGPTDDEEKAKGFLGIAGGVVDQNLGPGYRFSEGIQQNFFSVFAIFFPSVTGIQSGANICGDLKDPATAIPKGTLLACLISGISYIVFMVVAGMSAVRDASGSLADLVGNNFTSCSTELNNCHYGLNNDYGILQLMAISSWLTYIGCWAATLSTALTNLLSVPRLIQALGIDQIYPGLIFFSKGYGKHGEPYRGYVLVFLVSFTFIMIANLNVIAPLITNFFLAAYALVNFCTFHAATVKPLGWRPTFKYYHPWLSMLGTILCIAIMFLIDVVSTFCALVIIFMLYLLVIYRKPNVNWGSSTQAAAYKSALNAAINLEQVGEHVKNYNPQLLVLTGKPLHRPSLLNFANLITKNHSLLIAGHVMEEKLTFKKRQELMTEGKKLMNELKLKSFYTITDGLPIEDGVRTMMQSTGFGKLTPNILMVGYKTTWRSCNSDELKQYYNILHTAFDNRLALTILRLPNGIDCSHLIPDSDTVDPQDLQPGAVSPAAFANSPAAQRLQKGLMPVNSNLDLHGMVPSSGQNTVTAPNPEAQQKSNLAATKEFCLFTGKQPAGYIDVWWLYDDGGLTILLPYIISTRSKWSDCQIRVFALATNRASMEEERNNMITLLEKLRINYVTLTMVTVKDKPQEATIQMHRALIDTVLEDQETDTFVSESERIQLEEKTNRQLRLRELLLQYSKNASLIVLSMPIPRKGIVSAQLYMSWLEMLTKDMPPFLLVRGNQTSVLTFYS</sequence>
<evidence type="ECO:0000256" key="4">
    <source>
        <dbReference type="ARBA" id="ARBA00023136"/>
    </source>
</evidence>
<dbReference type="EMBL" id="JBEHCU010009446">
    <property type="protein sequence ID" value="KAL1379868.1"/>
    <property type="molecule type" value="Genomic_DNA"/>
</dbReference>
<evidence type="ECO:0000256" key="3">
    <source>
        <dbReference type="ARBA" id="ARBA00022989"/>
    </source>
</evidence>
<keyword evidence="11" id="KW-1185">Reference proteome</keyword>
<evidence type="ECO:0000256" key="5">
    <source>
        <dbReference type="SAM" id="Coils"/>
    </source>
</evidence>
<feature type="transmembrane region" description="Helical" evidence="7">
    <location>
        <begin position="861"/>
        <end position="880"/>
    </location>
</feature>
<dbReference type="Gene3D" id="1.20.1740.10">
    <property type="entry name" value="Amino acid/polyamine transporter I"/>
    <property type="match status" value="1"/>
</dbReference>
<dbReference type="InterPro" id="IPR019179">
    <property type="entry name" value="CC149"/>
</dbReference>
<protein>
    <recommendedName>
        <fullName evidence="12">Bumetanide-sensitive sodium-(Potassium)-chloride cotransporter</fullName>
    </recommendedName>
</protein>
<dbReference type="InterPro" id="IPR004841">
    <property type="entry name" value="AA-permease/SLC12A_dom"/>
</dbReference>
<dbReference type="Proteomes" id="UP001562425">
    <property type="component" value="Unassembled WGS sequence"/>
</dbReference>
<organism evidence="10 11">
    <name type="scientific">Culex pipiens pipiens</name>
    <name type="common">Northern house mosquito</name>
    <dbReference type="NCBI Taxonomy" id="38569"/>
    <lineage>
        <taxon>Eukaryota</taxon>
        <taxon>Metazoa</taxon>
        <taxon>Ecdysozoa</taxon>
        <taxon>Arthropoda</taxon>
        <taxon>Hexapoda</taxon>
        <taxon>Insecta</taxon>
        <taxon>Pterygota</taxon>
        <taxon>Neoptera</taxon>
        <taxon>Endopterygota</taxon>
        <taxon>Diptera</taxon>
        <taxon>Nematocera</taxon>
        <taxon>Culicoidea</taxon>
        <taxon>Culicidae</taxon>
        <taxon>Culicinae</taxon>
        <taxon>Culicini</taxon>
        <taxon>Culex</taxon>
        <taxon>Culex</taxon>
    </lineage>
</organism>
<dbReference type="NCBIfam" id="TIGR00930">
    <property type="entry name" value="2a30"/>
    <property type="match status" value="1"/>
</dbReference>
<reference evidence="10 11" key="1">
    <citation type="submission" date="2024-05" db="EMBL/GenBank/DDBJ databases">
        <title>Culex pipiens pipiens assembly and annotation.</title>
        <authorList>
            <person name="Alout H."/>
            <person name="Durand T."/>
        </authorList>
    </citation>
    <scope>NUCLEOTIDE SEQUENCE [LARGE SCALE GENOMIC DNA]</scope>
    <source>
        <strain evidence="10">HA-2024</strain>
        <tissue evidence="10">Whole body</tissue>
    </source>
</reference>
<feature type="coiled-coil region" evidence="5">
    <location>
        <begin position="25"/>
        <end position="62"/>
    </location>
</feature>
<name>A0ABD1CU21_CULPP</name>
<dbReference type="InterPro" id="IPR018491">
    <property type="entry name" value="SLC12_C"/>
</dbReference>
<comment type="subcellular location">
    <subcellularLocation>
        <location evidence="1">Membrane</location>
        <topology evidence="1">Multi-pass membrane protein</topology>
    </subcellularLocation>
</comment>
<keyword evidence="2 7" id="KW-0812">Transmembrane</keyword>
<feature type="transmembrane region" description="Helical" evidence="7">
    <location>
        <begin position="582"/>
        <end position="608"/>
    </location>
</feature>
<evidence type="ECO:0000256" key="1">
    <source>
        <dbReference type="ARBA" id="ARBA00004141"/>
    </source>
</evidence>
<feature type="transmembrane region" description="Helical" evidence="7">
    <location>
        <begin position="759"/>
        <end position="781"/>
    </location>
</feature>
<feature type="region of interest" description="Disordered" evidence="6">
    <location>
        <begin position="505"/>
        <end position="539"/>
    </location>
</feature>
<dbReference type="Pfam" id="PF00324">
    <property type="entry name" value="AA_permease"/>
    <property type="match status" value="1"/>
</dbReference>
<feature type="transmembrane region" description="Helical" evidence="7">
    <location>
        <begin position="793"/>
        <end position="817"/>
    </location>
</feature>
<feature type="transmembrane region" description="Helical" evidence="7">
    <location>
        <begin position="677"/>
        <end position="696"/>
    </location>
</feature>
<feature type="compositionally biased region" description="Polar residues" evidence="6">
    <location>
        <begin position="412"/>
        <end position="436"/>
    </location>
</feature>
<feature type="domain" description="SLC12A transporter C-terminal" evidence="9">
    <location>
        <begin position="1061"/>
        <end position="1451"/>
    </location>
</feature>
<evidence type="ECO:0000259" key="8">
    <source>
        <dbReference type="Pfam" id="PF00324"/>
    </source>
</evidence>
<feature type="transmembrane region" description="Helical" evidence="7">
    <location>
        <begin position="556"/>
        <end position="576"/>
    </location>
</feature>
<evidence type="ECO:0000313" key="11">
    <source>
        <dbReference type="Proteomes" id="UP001562425"/>
    </source>
</evidence>